<reference evidence="3 4" key="1">
    <citation type="submission" date="2019-03" db="EMBL/GenBank/DDBJ databases">
        <title>Deep-cultivation of Planctomycetes and their phenomic and genomic characterization uncovers novel biology.</title>
        <authorList>
            <person name="Wiegand S."/>
            <person name="Jogler M."/>
            <person name="Boedeker C."/>
            <person name="Pinto D."/>
            <person name="Vollmers J."/>
            <person name="Rivas-Marin E."/>
            <person name="Kohn T."/>
            <person name="Peeters S.H."/>
            <person name="Heuer A."/>
            <person name="Rast P."/>
            <person name="Oberbeckmann S."/>
            <person name="Bunk B."/>
            <person name="Jeske O."/>
            <person name="Meyerdierks A."/>
            <person name="Storesund J.E."/>
            <person name="Kallscheuer N."/>
            <person name="Luecker S."/>
            <person name="Lage O.M."/>
            <person name="Pohl T."/>
            <person name="Merkel B.J."/>
            <person name="Hornburger P."/>
            <person name="Mueller R.-W."/>
            <person name="Bruemmer F."/>
            <person name="Labrenz M."/>
            <person name="Spormann A.M."/>
            <person name="Op den Camp H."/>
            <person name="Overmann J."/>
            <person name="Amann R."/>
            <person name="Jetten M.S.M."/>
            <person name="Mascher T."/>
            <person name="Medema M.H."/>
            <person name="Devos D.P."/>
            <person name="Kaster A.-K."/>
            <person name="Ovreas L."/>
            <person name="Rohde M."/>
            <person name="Galperin M.Y."/>
            <person name="Jogler C."/>
        </authorList>
    </citation>
    <scope>NUCLEOTIDE SEQUENCE [LARGE SCALE GENOMIC DNA]</scope>
    <source>
        <strain evidence="3 4">V202</strain>
    </source>
</reference>
<keyword evidence="1" id="KW-0802">TPR repeat</keyword>
<dbReference type="Gene3D" id="1.25.40.10">
    <property type="entry name" value="Tetratricopeptide repeat domain"/>
    <property type="match status" value="4"/>
</dbReference>
<dbReference type="PROSITE" id="PS50005">
    <property type="entry name" value="TPR"/>
    <property type="match status" value="3"/>
</dbReference>
<feature type="repeat" description="TPR" evidence="1">
    <location>
        <begin position="426"/>
        <end position="459"/>
    </location>
</feature>
<evidence type="ECO:0000256" key="1">
    <source>
        <dbReference type="PROSITE-ProRule" id="PRU00339"/>
    </source>
</evidence>
<dbReference type="OrthoDB" id="240178at2"/>
<sequence>MPAPISKNSLLSFCIITLLLILPSVTCDLSATERKSSKTIDQLIKSAYEHKQHGRYAEAIEVYDAAEKQLSDTSPKLKDLKWQILLGRIDIATLTGETAQALKRIHSALEQIPDQAKLHAIAGKLYYETGEYEKADTHVTRALSLNSDDPLAHLIQAHLLTDSGKIEEANEAYRWFVRYYNRTQPEDSETLMLIAEGATQYARWNSVSQIFNFVINTLCPDALKADPLAWESSYLSGSILQEKYNRPQAAKEFSSALKINSQAAIVYVALARSAIEAHEFDKSIKLIEKALKINPKLIEALLLQCDLHLINGHYDKALKTAEIAFTINARNQSVLARIAACYSLLDGVPDRAKLALLFEDPEDAGNTKKANPDATRFTTLITKLLKQNPKPGYFLYELGQLLEMKRQFSFAEYAYLKTKEMMPQLSGPKTSLGMLYMQMGKTDLALQTLNEAFKADPYHVRVSNMRKVLGVLESYGLIATEHFIIRYDSKADFILGQYMAEYLEQIYPEMVKQFGYEPPGKTQFEIYHNAKGLGAHQWFSARMIGLPWIQTIGASTGAVVALTSPTTMNEPFNWAAVLKHELVHVFTLQQTKYKIPHWFTEALAVRSEGSARPQKFNQLLAERVPKNEIYSLDELDGVFVRPKSSNNWNFAYCQSLLCAEFMVEEFGEDSLKNLLSAYQKQLSTPDAIRQCFQIDQQEFEKRYHRYLQKIANSLKGYETKSTISFSDLRKQYEQDQNNLDIAGQYAYQLLRLRKKQKAREIALDVLSKNPKQPQAALTIARLELLSEDMKSATEVLQPALNSKSPDPELLELVGKLLLKQNKFQEALKLYQMGHSKYPYQTKWLEGLAQIYHSMDDSANLESTLIKYVHLDPANNKSMKILMQLFLDQQKYENALYWGQQSLYVDVLDPEIHQQIAETALKLNQTDLAIRELKMLLHLDVENEAMRFLLAKTLFDSGNKKEAVVELDRLLQQNPNHVKAIELKKKQ</sequence>
<dbReference type="EMBL" id="CP037422">
    <property type="protein sequence ID" value="QDU10783.1"/>
    <property type="molecule type" value="Genomic_DNA"/>
</dbReference>
<proteinExistence type="predicted"/>
<dbReference type="Pfam" id="PF13181">
    <property type="entry name" value="TPR_8"/>
    <property type="match status" value="1"/>
</dbReference>
<feature type="repeat" description="TPR" evidence="1">
    <location>
        <begin position="116"/>
        <end position="149"/>
    </location>
</feature>
<dbReference type="RefSeq" id="WP_145178667.1">
    <property type="nucleotide sequence ID" value="NZ_CP037422.1"/>
</dbReference>
<accession>A0A517WZW1</accession>
<gene>
    <name evidence="3" type="ORF">V202x_41960</name>
</gene>
<dbReference type="Proteomes" id="UP000318384">
    <property type="component" value="Chromosome"/>
</dbReference>
<name>A0A517WZW1_9PLAN</name>
<dbReference type="InterPro" id="IPR039568">
    <property type="entry name" value="Peptidase_MA-like_dom"/>
</dbReference>
<feature type="domain" description="Peptidase MA-like" evidence="2">
    <location>
        <begin position="577"/>
        <end position="708"/>
    </location>
</feature>
<dbReference type="Pfam" id="PF14559">
    <property type="entry name" value="TPR_19"/>
    <property type="match status" value="2"/>
</dbReference>
<dbReference type="AlphaFoldDB" id="A0A517WZW1"/>
<protein>
    <submittedName>
        <fullName evidence="3">Tetratricopeptide repeat protein</fullName>
    </submittedName>
</protein>
<evidence type="ECO:0000313" key="4">
    <source>
        <dbReference type="Proteomes" id="UP000318384"/>
    </source>
</evidence>
<organism evidence="3 4">
    <name type="scientific">Gimesia aquarii</name>
    <dbReference type="NCBI Taxonomy" id="2527964"/>
    <lineage>
        <taxon>Bacteria</taxon>
        <taxon>Pseudomonadati</taxon>
        <taxon>Planctomycetota</taxon>
        <taxon>Planctomycetia</taxon>
        <taxon>Planctomycetales</taxon>
        <taxon>Planctomycetaceae</taxon>
        <taxon>Gimesia</taxon>
    </lineage>
</organism>
<dbReference type="PANTHER" id="PTHR12558">
    <property type="entry name" value="CELL DIVISION CYCLE 16,23,27"/>
    <property type="match status" value="1"/>
</dbReference>
<feature type="repeat" description="TPR" evidence="1">
    <location>
        <begin position="264"/>
        <end position="297"/>
    </location>
</feature>
<dbReference type="PANTHER" id="PTHR12558:SF13">
    <property type="entry name" value="CELL DIVISION CYCLE PROTEIN 27 HOMOLOG"/>
    <property type="match status" value="1"/>
</dbReference>
<dbReference type="SMART" id="SM00028">
    <property type="entry name" value="TPR"/>
    <property type="match status" value="11"/>
</dbReference>
<keyword evidence="4" id="KW-1185">Reference proteome</keyword>
<dbReference type="InterPro" id="IPR019734">
    <property type="entry name" value="TPR_rpt"/>
</dbReference>
<evidence type="ECO:0000259" key="2">
    <source>
        <dbReference type="Pfam" id="PF13485"/>
    </source>
</evidence>
<dbReference type="InterPro" id="IPR011990">
    <property type="entry name" value="TPR-like_helical_dom_sf"/>
</dbReference>
<dbReference type="SUPFAM" id="SSF48452">
    <property type="entry name" value="TPR-like"/>
    <property type="match status" value="3"/>
</dbReference>
<evidence type="ECO:0000313" key="3">
    <source>
        <dbReference type="EMBL" id="QDU10783.1"/>
    </source>
</evidence>
<dbReference type="Pfam" id="PF13485">
    <property type="entry name" value="Peptidase_MA_2"/>
    <property type="match status" value="1"/>
</dbReference>